<feature type="compositionally biased region" description="Polar residues" evidence="8">
    <location>
        <begin position="13"/>
        <end position="25"/>
    </location>
</feature>
<dbReference type="PANTHER" id="PTHR30413">
    <property type="entry name" value="INNER MEMBRANE TRANSPORT PERMEASE"/>
    <property type="match status" value="1"/>
</dbReference>
<evidence type="ECO:0000256" key="6">
    <source>
        <dbReference type="ARBA" id="ARBA00022989"/>
    </source>
</evidence>
<dbReference type="AlphaFoldDB" id="A0AAP7CC10"/>
<comment type="caution">
    <text evidence="11">The sequence shown here is derived from an EMBL/GenBank/DDBJ whole genome shotgun (WGS) entry which is preliminary data.</text>
</comment>
<evidence type="ECO:0000313" key="11">
    <source>
        <dbReference type="EMBL" id="NJJ03048.1"/>
    </source>
</evidence>
<dbReference type="EMBL" id="JAAUVV010000002">
    <property type="protein sequence ID" value="NJJ03048.1"/>
    <property type="molecule type" value="Genomic_DNA"/>
</dbReference>
<dbReference type="InterPro" id="IPR013525">
    <property type="entry name" value="ABC2_TM"/>
</dbReference>
<evidence type="ECO:0000313" key="12">
    <source>
        <dbReference type="Proteomes" id="UP000591626"/>
    </source>
</evidence>
<dbReference type="GO" id="GO:0015920">
    <property type="term" value="P:lipopolysaccharide transport"/>
    <property type="evidence" value="ECO:0007669"/>
    <property type="project" value="TreeGrafter"/>
</dbReference>
<evidence type="ECO:0000256" key="3">
    <source>
        <dbReference type="ARBA" id="ARBA00022448"/>
    </source>
</evidence>
<dbReference type="Pfam" id="PF01061">
    <property type="entry name" value="ABC2_membrane"/>
    <property type="match status" value="1"/>
</dbReference>
<evidence type="ECO:0000256" key="8">
    <source>
        <dbReference type="SAM" id="MobiDB-lite"/>
    </source>
</evidence>
<name>A0AAP7CC10_9CORY</name>
<evidence type="ECO:0000259" key="10">
    <source>
        <dbReference type="Pfam" id="PF01061"/>
    </source>
</evidence>
<evidence type="ECO:0000256" key="4">
    <source>
        <dbReference type="ARBA" id="ARBA00022475"/>
    </source>
</evidence>
<dbReference type="Proteomes" id="UP000591626">
    <property type="component" value="Unassembled WGS sequence"/>
</dbReference>
<dbReference type="RefSeq" id="WP_167615619.1">
    <property type="nucleotide sequence ID" value="NZ_JAAUVV010000002.1"/>
</dbReference>
<keyword evidence="4" id="KW-1003">Cell membrane</keyword>
<keyword evidence="7 9" id="KW-0472">Membrane</keyword>
<proteinExistence type="inferred from homology"/>
<feature type="domain" description="ABC-2 type transporter transmembrane" evidence="10">
    <location>
        <begin position="80"/>
        <end position="265"/>
    </location>
</feature>
<dbReference type="GO" id="GO:0140359">
    <property type="term" value="F:ABC-type transporter activity"/>
    <property type="evidence" value="ECO:0007669"/>
    <property type="project" value="InterPro"/>
</dbReference>
<evidence type="ECO:0000256" key="1">
    <source>
        <dbReference type="ARBA" id="ARBA00004429"/>
    </source>
</evidence>
<evidence type="ECO:0000256" key="2">
    <source>
        <dbReference type="ARBA" id="ARBA00007783"/>
    </source>
</evidence>
<evidence type="ECO:0000256" key="9">
    <source>
        <dbReference type="SAM" id="Phobius"/>
    </source>
</evidence>
<dbReference type="GO" id="GO:0005886">
    <property type="term" value="C:plasma membrane"/>
    <property type="evidence" value="ECO:0007669"/>
    <property type="project" value="UniProtKB-SubCell"/>
</dbReference>
<dbReference type="PANTHER" id="PTHR30413:SF8">
    <property type="entry name" value="TRANSPORT PERMEASE PROTEIN"/>
    <property type="match status" value="1"/>
</dbReference>
<organism evidence="11 12">
    <name type="scientific">Corynebacterium coyleae</name>
    <dbReference type="NCBI Taxonomy" id="53374"/>
    <lineage>
        <taxon>Bacteria</taxon>
        <taxon>Bacillati</taxon>
        <taxon>Actinomycetota</taxon>
        <taxon>Actinomycetes</taxon>
        <taxon>Mycobacteriales</taxon>
        <taxon>Corynebacteriaceae</taxon>
        <taxon>Corynebacterium</taxon>
    </lineage>
</organism>
<comment type="similarity">
    <text evidence="2">Belongs to the ABC-2 integral membrane protein family.</text>
</comment>
<protein>
    <submittedName>
        <fullName evidence="11">ABC transporter permease</fullName>
    </submittedName>
</protein>
<gene>
    <name evidence="11" type="ORF">HC138_01455</name>
</gene>
<keyword evidence="3" id="KW-0813">Transport</keyword>
<feature type="transmembrane region" description="Helical" evidence="9">
    <location>
        <begin position="78"/>
        <end position="98"/>
    </location>
</feature>
<feature type="transmembrane region" description="Helical" evidence="9">
    <location>
        <begin position="182"/>
        <end position="207"/>
    </location>
</feature>
<sequence length="307" mass="35524">MSEDGLEPEHDNTSANLGSDESQSTNTIVVQRSSLRKLSARPPLPEYLRQLWRRRYFLQADATAKAFRTPRDLWMGKVWLIVSPLIDSVMYAMIFGLIVRTNNGIQNFPGYVVLGVTFFQIFQKYIADGNDLVKKQQNLVKSFMFPRAALVLSQSLRLFYSTAVPVLVAIAFTLLTQWKEPIHWTIIFVVPLFFLAHIFGTGIMFIVARITTFYPDMETLFRVGQRFWFYSSGVFFSVDRFVEQPILREVMRANPGYKFLMAARESVMYGQLPTMELWGPILAWSFGMFAVGFVFFWQAEERYVTVK</sequence>
<feature type="transmembrane region" description="Helical" evidence="9">
    <location>
        <begin position="110"/>
        <end position="127"/>
    </location>
</feature>
<feature type="transmembrane region" description="Helical" evidence="9">
    <location>
        <begin position="277"/>
        <end position="297"/>
    </location>
</feature>
<evidence type="ECO:0000256" key="5">
    <source>
        <dbReference type="ARBA" id="ARBA00022692"/>
    </source>
</evidence>
<accession>A0AAP7CC10</accession>
<evidence type="ECO:0000256" key="7">
    <source>
        <dbReference type="ARBA" id="ARBA00023136"/>
    </source>
</evidence>
<keyword evidence="5 9" id="KW-0812">Transmembrane</keyword>
<comment type="subcellular location">
    <subcellularLocation>
        <location evidence="1">Cell inner membrane</location>
        <topology evidence="1">Multi-pass membrane protein</topology>
    </subcellularLocation>
</comment>
<keyword evidence="6 9" id="KW-1133">Transmembrane helix</keyword>
<reference evidence="11 12" key="1">
    <citation type="submission" date="2020-03" db="EMBL/GenBank/DDBJ databases">
        <title>Draft genome sequences of bacterial isolates from the female urobiome.</title>
        <authorList>
            <person name="Miller-Ensminger T."/>
            <person name="Wolfe A.J."/>
            <person name="Putonti C."/>
        </authorList>
    </citation>
    <scope>NUCLEOTIDE SEQUENCE [LARGE SCALE GENOMIC DNA]</scope>
    <source>
        <strain evidence="11 12">UMB8490</strain>
    </source>
</reference>
<feature type="transmembrane region" description="Helical" evidence="9">
    <location>
        <begin position="148"/>
        <end position="176"/>
    </location>
</feature>
<feature type="region of interest" description="Disordered" evidence="8">
    <location>
        <begin position="1"/>
        <end position="25"/>
    </location>
</feature>